<dbReference type="EMBL" id="SSOC01000001">
    <property type="protein sequence ID" value="THF67175.1"/>
    <property type="molecule type" value="Genomic_DNA"/>
</dbReference>
<dbReference type="Gene3D" id="1.10.10.880">
    <property type="entry name" value="Anti sigma-E protein RseA, N-terminal domain"/>
    <property type="match status" value="1"/>
</dbReference>
<organism evidence="2 3">
    <name type="scientific">Pseudothauera nasutitermitis</name>
    <dbReference type="NCBI Taxonomy" id="2565930"/>
    <lineage>
        <taxon>Bacteria</taxon>
        <taxon>Pseudomonadati</taxon>
        <taxon>Pseudomonadota</taxon>
        <taxon>Betaproteobacteria</taxon>
        <taxon>Rhodocyclales</taxon>
        <taxon>Zoogloeaceae</taxon>
        <taxon>Pseudothauera</taxon>
    </lineage>
</organism>
<feature type="domain" description="Anti sigma-E protein RseA N-terminal" evidence="1">
    <location>
        <begin position="2"/>
        <end position="75"/>
    </location>
</feature>
<dbReference type="InterPro" id="IPR036147">
    <property type="entry name" value="Anti-sigma_E_RseA_N_sf"/>
</dbReference>
<protein>
    <submittedName>
        <fullName evidence="2">Anti-sigma 24 factor</fullName>
    </submittedName>
</protein>
<reference evidence="2 3" key="1">
    <citation type="submission" date="2019-04" db="EMBL/GenBank/DDBJ databases">
        <title>Azoarcus nasutitermitis sp. nov. isolated from termite nest.</title>
        <authorList>
            <person name="Lin S.-Y."/>
            <person name="Hameed A."/>
            <person name="Hsu Y.-H."/>
            <person name="Young C.-C."/>
        </authorList>
    </citation>
    <scope>NUCLEOTIDE SEQUENCE [LARGE SCALE GENOMIC DNA]</scope>
    <source>
        <strain evidence="2 3">CC-YHH838</strain>
    </source>
</reference>
<dbReference type="InterPro" id="IPR005572">
    <property type="entry name" value="Anti-sigma_E_RseA_N"/>
</dbReference>
<accession>A0A4S4B3N6</accession>
<dbReference type="Pfam" id="PF03872">
    <property type="entry name" value="RseA_N"/>
    <property type="match status" value="1"/>
</dbReference>
<dbReference type="AlphaFoldDB" id="A0A4S4B3N6"/>
<gene>
    <name evidence="2" type="ORF">E6C76_01975</name>
</gene>
<dbReference type="SUPFAM" id="SSF89069">
    <property type="entry name" value="N-terminal, cytoplasmic domain of anti-sigmaE factor RseA"/>
    <property type="match status" value="1"/>
</dbReference>
<evidence type="ECO:0000313" key="2">
    <source>
        <dbReference type="EMBL" id="THF67175.1"/>
    </source>
</evidence>
<dbReference type="PANTHER" id="PTHR38104:SF1">
    <property type="entry name" value="ANTI-SIGMA-E FACTOR RSEA"/>
    <property type="match status" value="1"/>
</dbReference>
<sequence>MKDKLSTLLDGGLDEPAMNAMFDTLRRDPSAREDWNTYCLIGDVLRGEHGGPEGFVDRVMAVIEDEPVVFVPALAASAERRRGLWQSMMPLAASVMGVTAVGWVAYTLSAQDAAVRPEVAVVTVPGASSSAVLPVAQAAERSAPNVVEFRAAPQALNDPHREYVFVHQAMSGGGPIPGAVQYVRSVSDVRAEGGR</sequence>
<name>A0A4S4B3N6_9RHOO</name>
<comment type="caution">
    <text evidence="2">The sequence shown here is derived from an EMBL/GenBank/DDBJ whole genome shotgun (WGS) entry which is preliminary data.</text>
</comment>
<dbReference type="GO" id="GO:0016989">
    <property type="term" value="F:sigma factor antagonist activity"/>
    <property type="evidence" value="ECO:0007669"/>
    <property type="project" value="InterPro"/>
</dbReference>
<dbReference type="InterPro" id="IPR052383">
    <property type="entry name" value="Anti-sigma-E_RseA-like"/>
</dbReference>
<proteinExistence type="predicted"/>
<dbReference type="RefSeq" id="WP_136346584.1">
    <property type="nucleotide sequence ID" value="NZ_SSOC01000001.1"/>
</dbReference>
<dbReference type="Proteomes" id="UP000308430">
    <property type="component" value="Unassembled WGS sequence"/>
</dbReference>
<evidence type="ECO:0000313" key="3">
    <source>
        <dbReference type="Proteomes" id="UP000308430"/>
    </source>
</evidence>
<dbReference type="OrthoDB" id="8561243at2"/>
<dbReference type="CDD" id="cd16328">
    <property type="entry name" value="RseA_N"/>
    <property type="match status" value="1"/>
</dbReference>
<keyword evidence="3" id="KW-1185">Reference proteome</keyword>
<evidence type="ECO:0000259" key="1">
    <source>
        <dbReference type="Pfam" id="PF03872"/>
    </source>
</evidence>
<dbReference type="PANTHER" id="PTHR38104">
    <property type="match status" value="1"/>
</dbReference>